<feature type="domain" description="DUF7912" evidence="1">
    <location>
        <begin position="104"/>
        <end position="191"/>
    </location>
</feature>
<dbReference type="Gene3D" id="3.30.300.70">
    <property type="entry name" value="RimP-like superfamily, N-terminal"/>
    <property type="match status" value="1"/>
</dbReference>
<dbReference type="EMBL" id="JASFZW010000005">
    <property type="protein sequence ID" value="KAK2078245.1"/>
    <property type="molecule type" value="Genomic_DNA"/>
</dbReference>
<evidence type="ECO:0000313" key="3">
    <source>
        <dbReference type="Proteomes" id="UP001255856"/>
    </source>
</evidence>
<dbReference type="InterPro" id="IPR057234">
    <property type="entry name" value="DUF7912"/>
</dbReference>
<evidence type="ECO:0000313" key="2">
    <source>
        <dbReference type="EMBL" id="KAK2078245.1"/>
    </source>
</evidence>
<accession>A0AAD9IKA8</accession>
<dbReference type="HAMAP" id="MF_01077">
    <property type="entry name" value="RimP"/>
    <property type="match status" value="1"/>
</dbReference>
<dbReference type="SUPFAM" id="SSF75420">
    <property type="entry name" value="YhbC-like, N-terminal domain"/>
    <property type="match status" value="1"/>
</dbReference>
<dbReference type="PANTHER" id="PTHR34544:SF3">
    <property type="entry name" value="OS07G0155200 PROTEIN"/>
    <property type="match status" value="1"/>
</dbReference>
<dbReference type="PANTHER" id="PTHR34544">
    <property type="entry name" value="OSJNBA0006B20.18 PROTEIN"/>
    <property type="match status" value="1"/>
</dbReference>
<dbReference type="InterPro" id="IPR035956">
    <property type="entry name" value="RimP_N_sf"/>
</dbReference>
<dbReference type="AlphaFoldDB" id="A0AAD9IKA8"/>
<comment type="caution">
    <text evidence="2">The sequence shown here is derived from an EMBL/GenBank/DDBJ whole genome shotgun (WGS) entry which is preliminary data.</text>
</comment>
<name>A0AAD9IKA8_PROWI</name>
<reference evidence="2" key="1">
    <citation type="submission" date="2021-01" db="EMBL/GenBank/DDBJ databases">
        <authorList>
            <person name="Eckstrom K.M.E."/>
        </authorList>
    </citation>
    <scope>NUCLEOTIDE SEQUENCE</scope>
    <source>
        <strain evidence="2">UVCC 0001</strain>
    </source>
</reference>
<dbReference type="InterPro" id="IPR003728">
    <property type="entry name" value="Ribosome_maturation_RimP"/>
</dbReference>
<dbReference type="GO" id="GO:0042274">
    <property type="term" value="P:ribosomal small subunit biogenesis"/>
    <property type="evidence" value="ECO:0007669"/>
    <property type="project" value="InterPro"/>
</dbReference>
<evidence type="ECO:0000259" key="1">
    <source>
        <dbReference type="Pfam" id="PF25498"/>
    </source>
</evidence>
<protein>
    <recommendedName>
        <fullName evidence="1">DUF7912 domain-containing protein</fullName>
    </recommendedName>
</protein>
<proteinExistence type="inferred from homology"/>
<organism evidence="2 3">
    <name type="scientific">Prototheca wickerhamii</name>
    <dbReference type="NCBI Taxonomy" id="3111"/>
    <lineage>
        <taxon>Eukaryota</taxon>
        <taxon>Viridiplantae</taxon>
        <taxon>Chlorophyta</taxon>
        <taxon>core chlorophytes</taxon>
        <taxon>Trebouxiophyceae</taxon>
        <taxon>Chlorellales</taxon>
        <taxon>Chlorellaceae</taxon>
        <taxon>Prototheca</taxon>
    </lineage>
</organism>
<keyword evidence="3" id="KW-1185">Reference proteome</keyword>
<dbReference type="Pfam" id="PF25498">
    <property type="entry name" value="DUF7912"/>
    <property type="match status" value="1"/>
</dbReference>
<sequence length="196" mass="22199">MEEVPAIVNTGDKAWAQEALQCIQQLLEDSIFAEFRLYSLHVKPSGQSLDVRLDKLTDKYGSPTLDDMTRFSRALSPLLEKRLGAEVADSIRFDISSPGGLRALAVPRELERFRSVPLEVEFAPSPGARRVRLAAQYLGLASEDSHTRWQLLDLPANWRAMGKKKGQRLSKKELTDELVIPQPDIRAVRFYFDLDF</sequence>
<gene>
    <name evidence="2" type="ORF">QBZ16_004114</name>
</gene>
<dbReference type="Proteomes" id="UP001255856">
    <property type="component" value="Unassembled WGS sequence"/>
</dbReference>